<dbReference type="EMBL" id="FNBN01000003">
    <property type="protein sequence ID" value="SDG01294.1"/>
    <property type="molecule type" value="Genomic_DNA"/>
</dbReference>
<gene>
    <name evidence="1" type="ORF">SAMN04488121_103170</name>
</gene>
<dbReference type="STRING" id="104663.SAMN04488121_103170"/>
<sequence length="2032" mass="216499">MDYYNFTQFTMFKLPNPMKRSSIAALRKLPNAICRIVLPLLLLLICSQVNAQTVKAVINPTGGTPASNDLKIEVLSDGGIKVTRKGLLESYIRTDSSQGMRAFLDFKNSSYLVPPNLKSPSVCYISPISGTGEYWDPYKVHIVGTILDKYKNYPTGQTGTVTIILSYVKNTNYFFMDYVLHLPQTSGFTKALLYQSEQVVMGAAATDDPDAASTCAYGFISADGTTVGVYRDASCAVTPEAPRSHVYRSLRKFDSWEVSLPGHRFYINDAGYFPYNTVAGGIDGNARSMGIMKQLGSVFRDGTLDPDPMNFKTYRLLSGYGTSMTEFDTIAAMKDTIPVPGFAAVNIKFSNGTLSGNEGNTADGEQPAQGLTLTVSGGKLNAPAYVLVKYDPAYASNYSHPAAPGTDFTLTQEAFLVPAGDYTTPKNVTIPNLHVIGNDQLQYSRTLRLKLVSTCTSLLSISGTSEVDYTIVDDEPRTLTMNIDSTSLFEGNSSKARITMPIGITCPEDIVITFSRVGTSTAGDTDYVVPANVVIPANQTGTPVFTFSAKSDKVLENTENLSLKFQGTILGIGVASQKDLQIKDSTFLNPAYSQIQADCVSPDTSRPIPEGYSGFLGLHLPPGVTTEVTITMQEIYVDWDNATAEDQVDFDLNYYSGLEFKITPGTTVTKVPFTVFADKLIEGPTPEYFDLDIVAMDDVGAGRVYNYTGPQITIKDVDADSSNKVILTVTPSTIKEGDAGATVTVSLPPGVTALYDIPVVISKGLSSKATDADLVTALPTSVVIKKGQNSVSFPARVIAKADNVLENDESLWIVTQPNGFTTDSSLITIQDATGDVPGNKDMKIELETPTLKEGSNSGIKISFVNTAVTAEDPISITLSHDASSAAATTDYTAPATIIMPAGLNTYTIPGGFVAVSDKIFEADEAVTLVGVATTLPGLTVSGFSGLIQDATGDDPANKQITVTASHPEMDEGGTGYSFTFSLPAGFTTEIPIDIAPSLVPPSTAATDDYTLATTPLTISSGSSSVTTGVTIAADVVVEGDENMVLGGTASTASITGWTVVPATVIIKDKTKISGPKVTVDTTNIVEGGAGAFITITLPSGTVPSTPLTINLTRGLSSQAVAGFTGLPQTVTLSGNSVTIPVPVAASTDNILNDNEKLVVIVETEGYPKDSVTLNMIDVTANDPANLKVTFTPQPATLGNRVKEGVPYVVRASLPPGVTPYKPVLFSVYATSASDAVAADYTGVPTSFTLNPAVGYADFTIKPTADKIIESPELLQFTGSSAVMPNLVVDTFDLYIDDATITDPTKATLQIWFDSTAITKGGGATKVTIGFTDPAVITTLPITASITPDPSSTADITNYVGLPTTVTIAKDSNHVTFFLSVPDNYRLEGTTILQFAASATGFSWAPIPPLNILEIAGQALTIEKVADAAEPLTDGAFIIKMPIVSTSDVTVSYRVTYGSTNIEPLPTSVIIPAGSQEVTVPVRIKDDLILQGDQTLRVILTNAVADNGGNPINLTVDITPVLLTVVDDENATTGPKATARQILVEKMSDATQPSTPGSFRIRFNDSTLVASDNVKVIYNLGGTATPGTDYTLLPGYAIIPKGESMVYVTVTPAGIRYAGPDVTVQSTLTDATSSLPNVTWTFVSNPVATMTIYNHNIDTPTVNLFAATSQITEGQDVEFIVRLSRTITVDIPITLDLTNDVYRTLTLSGGTVNGKSIEVTVPKGAQEARFKVTVNNNELSDDDGWIKAAVRDFDPLSGKPPYYTGLASEVTNSVGDDDSLTLTFTDNRYSVKVAFDTVGQPLPFKLHFNRASSRIITVYYEFYTPAPTEIPANTLAATAVKDYDNTVSPILVLPGETDVDIVVPVNSVEKDKIFGMRLLRATVSSNQHPPTLDSIVAATGLIQICMECDVDGDGVPDYVERFITDGRWRDDNKGNLRVHPAMSPNNDGLGNDVMQIENIEKYPENEVTVFNRWGGTVFTTKNYNNQSNNFNGKGNAGGAKGQDVPDGSYFFIIHTTDANGNKQRYTGFIVIKR</sequence>
<accession>A0A1G7QS59</accession>
<proteinExistence type="predicted"/>
<dbReference type="Proteomes" id="UP000199045">
    <property type="component" value="Unassembled WGS sequence"/>
</dbReference>
<evidence type="ECO:0000313" key="1">
    <source>
        <dbReference type="EMBL" id="SDG01294.1"/>
    </source>
</evidence>
<protein>
    <submittedName>
        <fullName evidence="1">Gliding motility-associated C-terminal domain-containing protein</fullName>
    </submittedName>
</protein>
<dbReference type="Pfam" id="PF13585">
    <property type="entry name" value="CHU_C"/>
    <property type="match status" value="1"/>
</dbReference>
<dbReference type="InterPro" id="IPR026341">
    <property type="entry name" value="T9SS_type_B"/>
</dbReference>
<dbReference type="NCBIfam" id="TIGR04131">
    <property type="entry name" value="Bac_Flav_CTERM"/>
    <property type="match status" value="1"/>
</dbReference>
<dbReference type="InterPro" id="IPR038081">
    <property type="entry name" value="CalX-like_sf"/>
</dbReference>
<dbReference type="Gene3D" id="2.60.40.2030">
    <property type="match status" value="3"/>
</dbReference>
<dbReference type="SUPFAM" id="SSF141072">
    <property type="entry name" value="CalX-like"/>
    <property type="match status" value="3"/>
</dbReference>
<evidence type="ECO:0000313" key="2">
    <source>
        <dbReference type="Proteomes" id="UP000199045"/>
    </source>
</evidence>
<name>A0A1G7QS59_CHIFI</name>
<organism evidence="1 2">
    <name type="scientific">Chitinophaga filiformis</name>
    <name type="common">Myxococcus filiformis</name>
    <name type="synonym">Flexibacter filiformis</name>
    <dbReference type="NCBI Taxonomy" id="104663"/>
    <lineage>
        <taxon>Bacteria</taxon>
        <taxon>Pseudomonadati</taxon>
        <taxon>Bacteroidota</taxon>
        <taxon>Chitinophagia</taxon>
        <taxon>Chitinophagales</taxon>
        <taxon>Chitinophagaceae</taxon>
        <taxon>Chitinophaga</taxon>
    </lineage>
</organism>
<reference evidence="1 2" key="1">
    <citation type="submission" date="2016-10" db="EMBL/GenBank/DDBJ databases">
        <authorList>
            <person name="de Groot N.N."/>
        </authorList>
    </citation>
    <scope>NUCLEOTIDE SEQUENCE [LARGE SCALE GENOMIC DNA]</scope>
    <source>
        <strain evidence="1 2">DSM 527</strain>
    </source>
</reference>
<dbReference type="OrthoDB" id="599434at2"/>